<feature type="domain" description="RNase H type-1" evidence="1">
    <location>
        <begin position="2"/>
        <end position="56"/>
    </location>
</feature>
<reference evidence="3" key="1">
    <citation type="journal article" date="2005" name="Nature">
        <title>The map-based sequence of the rice genome.</title>
        <authorList>
            <consortium name="International rice genome sequencing project (IRGSP)"/>
            <person name="Matsumoto T."/>
            <person name="Wu J."/>
            <person name="Kanamori H."/>
            <person name="Katayose Y."/>
            <person name="Fujisawa M."/>
            <person name="Namiki N."/>
            <person name="Mizuno H."/>
            <person name="Yamamoto K."/>
            <person name="Antonio B.A."/>
            <person name="Baba T."/>
            <person name="Sakata K."/>
            <person name="Nagamura Y."/>
            <person name="Aoki H."/>
            <person name="Arikawa K."/>
            <person name="Arita K."/>
            <person name="Bito T."/>
            <person name="Chiden Y."/>
            <person name="Fujitsuka N."/>
            <person name="Fukunaka R."/>
            <person name="Hamada M."/>
            <person name="Harada C."/>
            <person name="Hayashi A."/>
            <person name="Hijishita S."/>
            <person name="Honda M."/>
            <person name="Hosokawa S."/>
            <person name="Ichikawa Y."/>
            <person name="Idonuma A."/>
            <person name="Iijima M."/>
            <person name="Ikeda M."/>
            <person name="Ikeno M."/>
            <person name="Ito K."/>
            <person name="Ito S."/>
            <person name="Ito T."/>
            <person name="Ito Y."/>
            <person name="Ito Y."/>
            <person name="Iwabuchi A."/>
            <person name="Kamiya K."/>
            <person name="Karasawa W."/>
            <person name="Kurita K."/>
            <person name="Katagiri S."/>
            <person name="Kikuta A."/>
            <person name="Kobayashi H."/>
            <person name="Kobayashi N."/>
            <person name="Machita K."/>
            <person name="Maehara T."/>
            <person name="Masukawa M."/>
            <person name="Mizubayashi T."/>
            <person name="Mukai Y."/>
            <person name="Nagasaki H."/>
            <person name="Nagata Y."/>
            <person name="Naito S."/>
            <person name="Nakashima M."/>
            <person name="Nakama Y."/>
            <person name="Nakamichi Y."/>
            <person name="Nakamura M."/>
            <person name="Meguro A."/>
            <person name="Negishi M."/>
            <person name="Ohta I."/>
            <person name="Ohta T."/>
            <person name="Okamoto M."/>
            <person name="Ono N."/>
            <person name="Saji S."/>
            <person name="Sakaguchi M."/>
            <person name="Sakai K."/>
            <person name="Shibata M."/>
            <person name="Shimokawa T."/>
            <person name="Song J."/>
            <person name="Takazaki Y."/>
            <person name="Terasawa K."/>
            <person name="Tsugane M."/>
            <person name="Tsuji K."/>
            <person name="Ueda S."/>
            <person name="Waki K."/>
            <person name="Yamagata H."/>
            <person name="Yamamoto M."/>
            <person name="Yamamoto S."/>
            <person name="Yamane H."/>
            <person name="Yoshiki S."/>
            <person name="Yoshihara R."/>
            <person name="Yukawa K."/>
            <person name="Zhong H."/>
            <person name="Yano M."/>
            <person name="Yuan Q."/>
            <person name="Ouyang S."/>
            <person name="Liu J."/>
            <person name="Jones K.M."/>
            <person name="Gansberger K."/>
            <person name="Moffat K."/>
            <person name="Hill J."/>
            <person name="Bera J."/>
            <person name="Fadrosh D."/>
            <person name="Jin S."/>
            <person name="Johri S."/>
            <person name="Kim M."/>
            <person name="Overton L."/>
            <person name="Reardon M."/>
            <person name="Tsitrin T."/>
            <person name="Vuong H."/>
            <person name="Weaver B."/>
            <person name="Ciecko A."/>
            <person name="Tallon L."/>
            <person name="Jackson J."/>
            <person name="Pai G."/>
            <person name="Aken S.V."/>
            <person name="Utterback T."/>
            <person name="Reidmuller S."/>
            <person name="Feldblyum T."/>
            <person name="Hsiao J."/>
            <person name="Zismann V."/>
            <person name="Iobst S."/>
            <person name="de Vazeille A.R."/>
            <person name="Buell C.R."/>
            <person name="Ying K."/>
            <person name="Li Y."/>
            <person name="Lu T."/>
            <person name="Huang Y."/>
            <person name="Zhao Q."/>
            <person name="Feng Q."/>
            <person name="Zhang L."/>
            <person name="Zhu J."/>
            <person name="Weng Q."/>
            <person name="Mu J."/>
            <person name="Lu Y."/>
            <person name="Fan D."/>
            <person name="Liu Y."/>
            <person name="Guan J."/>
            <person name="Zhang Y."/>
            <person name="Yu S."/>
            <person name="Liu X."/>
            <person name="Zhang Y."/>
            <person name="Hong G."/>
            <person name="Han B."/>
            <person name="Choisne N."/>
            <person name="Demange N."/>
            <person name="Orjeda G."/>
            <person name="Samain S."/>
            <person name="Cattolico L."/>
            <person name="Pelletier E."/>
            <person name="Couloux A."/>
            <person name="Segurens B."/>
            <person name="Wincker P."/>
            <person name="D'Hont A."/>
            <person name="Scarpelli C."/>
            <person name="Weissenbach J."/>
            <person name="Salanoubat M."/>
            <person name="Quetier F."/>
            <person name="Yu Y."/>
            <person name="Kim H.R."/>
            <person name="Rambo T."/>
            <person name="Currie J."/>
            <person name="Collura K."/>
            <person name="Luo M."/>
            <person name="Yang T."/>
            <person name="Ammiraju J.S.S."/>
            <person name="Engler F."/>
            <person name="Soderlund C."/>
            <person name="Wing R.A."/>
            <person name="Palmer L.E."/>
            <person name="de la Bastide M."/>
            <person name="Spiegel L."/>
            <person name="Nascimento L."/>
            <person name="Zutavern T."/>
            <person name="O'Shaughnessy A."/>
            <person name="Dike S."/>
            <person name="Dedhia N."/>
            <person name="Preston R."/>
            <person name="Balija V."/>
            <person name="McCombie W.R."/>
            <person name="Chow T."/>
            <person name="Chen H."/>
            <person name="Chung M."/>
            <person name="Chen C."/>
            <person name="Shaw J."/>
            <person name="Wu H."/>
            <person name="Hsiao K."/>
            <person name="Chao Y."/>
            <person name="Chu M."/>
            <person name="Cheng C."/>
            <person name="Hour A."/>
            <person name="Lee P."/>
            <person name="Lin S."/>
            <person name="Lin Y."/>
            <person name="Liou J."/>
            <person name="Liu S."/>
            <person name="Hsing Y."/>
            <person name="Raghuvanshi S."/>
            <person name="Mohanty A."/>
            <person name="Bharti A.K."/>
            <person name="Gaur A."/>
            <person name="Gupta V."/>
            <person name="Kumar D."/>
            <person name="Ravi V."/>
            <person name="Vij S."/>
            <person name="Kapur A."/>
            <person name="Khurana P."/>
            <person name="Khurana P."/>
            <person name="Khurana J.P."/>
            <person name="Tyagi A.K."/>
            <person name="Gaikwad K."/>
            <person name="Singh A."/>
            <person name="Dalal V."/>
            <person name="Srivastava S."/>
            <person name="Dixit A."/>
            <person name="Pal A.K."/>
            <person name="Ghazi I.A."/>
            <person name="Yadav M."/>
            <person name="Pandit A."/>
            <person name="Bhargava A."/>
            <person name="Sureshbabu K."/>
            <person name="Batra K."/>
            <person name="Sharma T.R."/>
            <person name="Mohapatra T."/>
            <person name="Singh N.K."/>
            <person name="Messing J."/>
            <person name="Nelson A.B."/>
            <person name="Fuks G."/>
            <person name="Kavchok S."/>
            <person name="Keizer G."/>
            <person name="Linton E."/>
            <person name="Llaca V."/>
            <person name="Song R."/>
            <person name="Tanyolac B."/>
            <person name="Young S."/>
            <person name="Ho-Il K."/>
            <person name="Hahn J.H."/>
            <person name="Sangsakoo G."/>
            <person name="Vanavichit A."/>
            <person name="de Mattos Luiz.A.T."/>
            <person name="Zimmer P.D."/>
            <person name="Malone G."/>
            <person name="Dellagostin O."/>
            <person name="de Oliveira A.C."/>
            <person name="Bevan M."/>
            <person name="Bancroft I."/>
            <person name="Minx P."/>
            <person name="Cordum H."/>
            <person name="Wilson R."/>
            <person name="Cheng Z."/>
            <person name="Jin W."/>
            <person name="Jiang J."/>
            <person name="Leong S.A."/>
            <person name="Iwama H."/>
            <person name="Gojobori T."/>
            <person name="Itoh T."/>
            <person name="Niimura Y."/>
            <person name="Fujii Y."/>
            <person name="Habara T."/>
            <person name="Sakai H."/>
            <person name="Sato Y."/>
            <person name="Wilson G."/>
            <person name="Kumar K."/>
            <person name="McCouch S."/>
            <person name="Juretic N."/>
            <person name="Hoen D."/>
            <person name="Wright S."/>
            <person name="Bruskiewich R."/>
            <person name="Bureau T."/>
            <person name="Miyao A."/>
            <person name="Hirochika H."/>
            <person name="Nishikawa T."/>
            <person name="Kadowaki K."/>
            <person name="Sugiura M."/>
            <person name="Burr B."/>
            <person name="Sasaki T."/>
        </authorList>
    </citation>
    <scope>NUCLEOTIDE SEQUENCE [LARGE SCALE GENOMIC DNA]</scope>
    <source>
        <strain evidence="3">cv. Nipponbare</strain>
    </source>
</reference>
<dbReference type="InParanoid" id="A0A0P0VMQ8"/>
<reference evidence="2 3" key="2">
    <citation type="journal article" date="2013" name="Plant Cell Physiol.">
        <title>Rice Annotation Project Database (RAP-DB): an integrative and interactive database for rice genomics.</title>
        <authorList>
            <person name="Sakai H."/>
            <person name="Lee S.S."/>
            <person name="Tanaka T."/>
            <person name="Numa H."/>
            <person name="Kim J."/>
            <person name="Kawahara Y."/>
            <person name="Wakimoto H."/>
            <person name="Yang C.C."/>
            <person name="Iwamoto M."/>
            <person name="Abe T."/>
            <person name="Yamada Y."/>
            <person name="Muto A."/>
            <person name="Inokuchi H."/>
            <person name="Ikemura T."/>
            <person name="Matsumoto T."/>
            <person name="Sasaki T."/>
            <person name="Itoh T."/>
        </authorList>
    </citation>
    <scope>NUCLEOTIDE SEQUENCE [LARGE SCALE GENOMIC DNA]</scope>
    <source>
        <strain evidence="3">cv. Nipponbare</strain>
    </source>
</reference>
<organism evidence="2 3">
    <name type="scientific">Oryza sativa subsp. japonica</name>
    <name type="common">Rice</name>
    <dbReference type="NCBI Taxonomy" id="39947"/>
    <lineage>
        <taxon>Eukaryota</taxon>
        <taxon>Viridiplantae</taxon>
        <taxon>Streptophyta</taxon>
        <taxon>Embryophyta</taxon>
        <taxon>Tracheophyta</taxon>
        <taxon>Spermatophyta</taxon>
        <taxon>Magnoliopsida</taxon>
        <taxon>Liliopsida</taxon>
        <taxon>Poales</taxon>
        <taxon>Poaceae</taxon>
        <taxon>BOP clade</taxon>
        <taxon>Oryzoideae</taxon>
        <taxon>Oryzeae</taxon>
        <taxon>Oryzinae</taxon>
        <taxon>Oryza</taxon>
        <taxon>Oryza sativa</taxon>
    </lineage>
</organism>
<dbReference type="GO" id="GO:0004523">
    <property type="term" value="F:RNA-DNA hybrid ribonuclease activity"/>
    <property type="evidence" value="ECO:0007669"/>
    <property type="project" value="InterPro"/>
</dbReference>
<keyword evidence="3" id="KW-1185">Reference proteome</keyword>
<evidence type="ECO:0000313" key="2">
    <source>
        <dbReference type="EMBL" id="BAS80199.1"/>
    </source>
</evidence>
<dbReference type="Pfam" id="PF13456">
    <property type="entry name" value="RVT_3"/>
    <property type="match status" value="1"/>
</dbReference>
<name>A0A0P0VMQ8_ORYSJ</name>
<dbReference type="PaxDb" id="39947-A0A0P0VMQ8"/>
<dbReference type="GO" id="GO:0003676">
    <property type="term" value="F:nucleic acid binding"/>
    <property type="evidence" value="ECO:0007669"/>
    <property type="project" value="InterPro"/>
</dbReference>
<dbReference type="EMBL" id="AP014958">
    <property type="protein sequence ID" value="BAS80199.1"/>
    <property type="molecule type" value="Genomic_DNA"/>
</dbReference>
<evidence type="ECO:0000259" key="1">
    <source>
        <dbReference type="Pfam" id="PF13456"/>
    </source>
</evidence>
<sequence length="78" mass="9042">MDNAEIVKDLMRHDQLKSAWATTIEEIKGVMQCLQQVQVHKIKREANRVAHVLAQMVLRGVEVVCSRKNSRFIKSIKR</sequence>
<gene>
    <name evidence="2" type="ordered locus">Os02g0667401</name>
    <name evidence="2" type="ORF">OSNPB_020667401</name>
</gene>
<dbReference type="SMR" id="A0A0P0VMQ8"/>
<evidence type="ECO:0000313" key="3">
    <source>
        <dbReference type="Proteomes" id="UP000059680"/>
    </source>
</evidence>
<dbReference type="AlphaFoldDB" id="A0A0P0VMQ8"/>
<proteinExistence type="predicted"/>
<dbReference type="Proteomes" id="UP000059680">
    <property type="component" value="Chromosome 2"/>
</dbReference>
<protein>
    <submittedName>
        <fullName evidence="2">Os02g0667401 protein</fullName>
    </submittedName>
</protein>
<accession>A0A0P0VMQ8</accession>
<reference evidence="2 3" key="3">
    <citation type="journal article" date="2013" name="Rice">
        <title>Improvement of the Oryza sativa Nipponbare reference genome using next generation sequence and optical map data.</title>
        <authorList>
            <person name="Kawahara Y."/>
            <person name="de la Bastide M."/>
            <person name="Hamilton J.P."/>
            <person name="Kanamori H."/>
            <person name="McCombie W.R."/>
            <person name="Ouyang S."/>
            <person name="Schwartz D.C."/>
            <person name="Tanaka T."/>
            <person name="Wu J."/>
            <person name="Zhou S."/>
            <person name="Childs K.L."/>
            <person name="Davidson R.M."/>
            <person name="Lin H."/>
            <person name="Quesada-Ocampo L."/>
            <person name="Vaillancourt B."/>
            <person name="Sakai H."/>
            <person name="Lee S.S."/>
            <person name="Kim J."/>
            <person name="Numa H."/>
            <person name="Itoh T."/>
            <person name="Buell C.R."/>
            <person name="Matsumoto T."/>
        </authorList>
    </citation>
    <scope>NUCLEOTIDE SEQUENCE [LARGE SCALE GENOMIC DNA]</scope>
    <source>
        <strain evidence="3">cv. Nipponbare</strain>
    </source>
</reference>
<dbReference type="InterPro" id="IPR002156">
    <property type="entry name" value="RNaseH_domain"/>
</dbReference>